<evidence type="ECO:0000313" key="3">
    <source>
        <dbReference type="EMBL" id="GAB45492.1"/>
    </source>
</evidence>
<evidence type="ECO:0000256" key="1">
    <source>
        <dbReference type="ARBA" id="ARBA00038310"/>
    </source>
</evidence>
<dbReference type="Pfam" id="PF04909">
    <property type="entry name" value="Amidohydro_2"/>
    <property type="match status" value="1"/>
</dbReference>
<proteinExistence type="inferred from homology"/>
<dbReference type="PANTHER" id="PTHR43569">
    <property type="entry name" value="AMIDOHYDROLASE"/>
    <property type="match status" value="1"/>
</dbReference>
<dbReference type="Gene3D" id="3.20.20.140">
    <property type="entry name" value="Metal-dependent hydrolases"/>
    <property type="match status" value="1"/>
</dbReference>
<dbReference type="InterPro" id="IPR006680">
    <property type="entry name" value="Amidohydro-rel"/>
</dbReference>
<evidence type="ECO:0000259" key="2">
    <source>
        <dbReference type="Pfam" id="PF04909"/>
    </source>
</evidence>
<reference evidence="3 4" key="1">
    <citation type="submission" date="2012-02" db="EMBL/GenBank/DDBJ databases">
        <title>Whole genome shotgun sequence of Gordonia terrae NBRC 100016.</title>
        <authorList>
            <person name="Takarada H."/>
            <person name="Hosoyama A."/>
            <person name="Tsuchikane K."/>
            <person name="Katsumata H."/>
            <person name="Yamazaki S."/>
            <person name="Fujita N."/>
        </authorList>
    </citation>
    <scope>NUCLEOTIDE SEQUENCE [LARGE SCALE GENOMIC DNA]</scope>
    <source>
        <strain evidence="3 4">NBRC 100016</strain>
    </source>
</reference>
<protein>
    <recommendedName>
        <fullName evidence="2">Amidohydrolase-related domain-containing protein</fullName>
    </recommendedName>
</protein>
<dbReference type="Proteomes" id="UP000004881">
    <property type="component" value="Unassembled WGS sequence"/>
</dbReference>
<comment type="caution">
    <text evidence="3">The sequence shown here is derived from an EMBL/GenBank/DDBJ whole genome shotgun (WGS) entry which is preliminary data.</text>
</comment>
<dbReference type="InterPro" id="IPR052350">
    <property type="entry name" value="Metallo-dep_Lactonases"/>
</dbReference>
<dbReference type="PANTHER" id="PTHR43569:SF1">
    <property type="entry name" value="BLL3371 PROTEIN"/>
    <property type="match status" value="1"/>
</dbReference>
<feature type="domain" description="Amidohydrolase-related" evidence="2">
    <location>
        <begin position="166"/>
        <end position="383"/>
    </location>
</feature>
<dbReference type="SUPFAM" id="SSF51556">
    <property type="entry name" value="Metallo-dependent hydrolases"/>
    <property type="match status" value="1"/>
</dbReference>
<evidence type="ECO:0000313" key="4">
    <source>
        <dbReference type="Proteomes" id="UP000004881"/>
    </source>
</evidence>
<dbReference type="EMBL" id="BAFD01000091">
    <property type="protein sequence ID" value="GAB45492.1"/>
    <property type="molecule type" value="Genomic_DNA"/>
</dbReference>
<sequence length="389" mass="42846">MSGSDEVWQGTGMTSLEGVLTGIVDAHVQHWNPRRTPWAATRASRLYGFLPTLGDRVFPLVVSRADREYILTPRTVARAYEPRQYATDAALVPTVVGVPIDTVVHVESHWRREAADATEPPVDSTAVEETRYLESLPFGQAGTPRLGAVISHGDPRTRTFADMLDEQFAASPRFRGIRIVASRHPDPRVRDGGDTDNLLSSTAFLEGFAELASRDLVFEASVYSHQLYDVILLAREYPDTTIILDHFGIPAGVFGPVGVRTGATAAARADIWRLWRERMTTLATYRNVVVKLSGLAMPILGYGHERWGNIGGQATLAEMIGPFVEHVITHFGSDRIMFGSNYPIDRPNAAVDVLVGALADCVSQWGSEALRKVFRDTAFRVYSIDGPTR</sequence>
<accession>A0ABQ0HHY4</accession>
<dbReference type="InterPro" id="IPR032466">
    <property type="entry name" value="Metal_Hydrolase"/>
</dbReference>
<name>A0ABQ0HHY4_9ACTN</name>
<comment type="similarity">
    <text evidence="1">Belongs to the metallo-dependent hydrolases superfamily.</text>
</comment>
<organism evidence="3 4">
    <name type="scientific">Gordonia terrae NBRC 100016</name>
    <dbReference type="NCBI Taxonomy" id="1089454"/>
    <lineage>
        <taxon>Bacteria</taxon>
        <taxon>Bacillati</taxon>
        <taxon>Actinomycetota</taxon>
        <taxon>Actinomycetes</taxon>
        <taxon>Mycobacteriales</taxon>
        <taxon>Gordoniaceae</taxon>
        <taxon>Gordonia</taxon>
    </lineage>
</organism>
<gene>
    <name evidence="3" type="ORF">GOTRE_125_01290</name>
</gene>
<keyword evidence="4" id="KW-1185">Reference proteome</keyword>